<evidence type="ECO:0000259" key="2">
    <source>
        <dbReference type="Pfam" id="PF02668"/>
    </source>
</evidence>
<dbReference type="GO" id="GO:0016491">
    <property type="term" value="F:oxidoreductase activity"/>
    <property type="evidence" value="ECO:0007669"/>
    <property type="project" value="UniProtKB-KW"/>
</dbReference>
<dbReference type="PANTHER" id="PTHR10696:SF42">
    <property type="entry name" value="OS08G0383800 PROTEIN"/>
    <property type="match status" value="1"/>
</dbReference>
<dbReference type="InterPro" id="IPR042098">
    <property type="entry name" value="TauD-like_sf"/>
</dbReference>
<name>C0PSL6_PICSI</name>
<keyword evidence="1" id="KW-0560">Oxidoreductase</keyword>
<protein>
    <recommendedName>
        <fullName evidence="2">TauD/TfdA-like domain-containing protein</fullName>
    </recommendedName>
</protein>
<evidence type="ECO:0000256" key="1">
    <source>
        <dbReference type="ARBA" id="ARBA00023002"/>
    </source>
</evidence>
<organism evidence="3">
    <name type="scientific">Picea sitchensis</name>
    <name type="common">Sitka spruce</name>
    <name type="synonym">Pinus sitchensis</name>
    <dbReference type="NCBI Taxonomy" id="3332"/>
    <lineage>
        <taxon>Eukaryota</taxon>
        <taxon>Viridiplantae</taxon>
        <taxon>Streptophyta</taxon>
        <taxon>Embryophyta</taxon>
        <taxon>Tracheophyta</taxon>
        <taxon>Spermatophyta</taxon>
        <taxon>Pinopsida</taxon>
        <taxon>Pinidae</taxon>
        <taxon>Conifers I</taxon>
        <taxon>Pinales</taxon>
        <taxon>Pinaceae</taxon>
        <taxon>Picea</taxon>
    </lineage>
</organism>
<proteinExistence type="evidence at transcript level"/>
<dbReference type="EMBL" id="BT071341">
    <property type="protein sequence ID" value="ACN40806.1"/>
    <property type="molecule type" value="mRNA"/>
</dbReference>
<dbReference type="OMA" id="MRGRGWQ"/>
<dbReference type="AlphaFoldDB" id="C0PSL6"/>
<dbReference type="Pfam" id="PF02668">
    <property type="entry name" value="TauD"/>
    <property type="match status" value="1"/>
</dbReference>
<accession>C0PSL6</accession>
<dbReference type="PANTHER" id="PTHR10696">
    <property type="entry name" value="GAMMA-BUTYROBETAINE HYDROXYLASE-RELATED"/>
    <property type="match status" value="1"/>
</dbReference>
<dbReference type="InterPro" id="IPR003819">
    <property type="entry name" value="TauD/TfdA-like"/>
</dbReference>
<feature type="domain" description="TauD/TfdA-like" evidence="2">
    <location>
        <begin position="47"/>
        <end position="329"/>
    </location>
</feature>
<dbReference type="Gene3D" id="3.60.130.10">
    <property type="entry name" value="Clavaminate synthase-like"/>
    <property type="match status" value="1"/>
</dbReference>
<reference evidence="3" key="1">
    <citation type="submission" date="2009-02" db="EMBL/GenBank/DDBJ databases">
        <title>Full length sequence-verified cDNA sequences from Sitka spruce (Picea sitchensis).</title>
        <authorList>
            <person name="Reid K.E."/>
            <person name="Liao N."/>
            <person name="Ralph S."/>
            <person name="Kolosova N."/>
            <person name="Oddy C."/>
            <person name="Moore R."/>
            <person name="Mayo M."/>
            <person name="Wagner S."/>
            <person name="King J."/>
            <person name="Yanchuk A."/>
            <person name="Holt R."/>
            <person name="Jones S."/>
            <person name="Marra M."/>
            <person name="Ritland C.E."/>
            <person name="Ritland K."/>
            <person name="Bohlmann J."/>
        </authorList>
    </citation>
    <scope>NUCLEOTIDE SEQUENCE</scope>
    <source>
        <tissue evidence="3">Bark</tissue>
    </source>
</reference>
<dbReference type="SUPFAM" id="SSF51197">
    <property type="entry name" value="Clavaminate synthase-like"/>
    <property type="match status" value="1"/>
</dbReference>
<dbReference type="InterPro" id="IPR050411">
    <property type="entry name" value="AlphaKG_dependent_hydroxylases"/>
</dbReference>
<sequence length="332" mass="37574">MAPVSIREGKIPEQKQIENGRLFPKVVIPAAAGQYHNSDSQNEEMATVLEFIRKEKDWIQHELHESGALLFRGFKSMRTASDFNAFVDAFGWEEHTYQGAAPRNNVVGRVWTANEAPLDQDIFFHHEMALVKDFPSKLFFFCEIAPPEGGQTAIVRSDRVACEMESKFPSLVQKLEREGILTCTPLPKEENRDYFLGKSWQSHLQTNDPEEAQRRVEAGGSKLVWMEDGSANIIAGPLPATRTFEGYSDRKVWFNYIPAAVYKKAENYNILLCGDGSAIPKDIIEESARVMNNECVEVKWEAGDVLLIDNLAVMHARRPSKPPRRVLVSMCK</sequence>
<evidence type="ECO:0000313" key="3">
    <source>
        <dbReference type="EMBL" id="ACN40806.1"/>
    </source>
</evidence>